<keyword evidence="4 7" id="KW-0949">S-adenosyl-L-methionine</keyword>
<dbReference type="Pfam" id="PF02676">
    <property type="entry name" value="TYW3"/>
    <property type="match status" value="1"/>
</dbReference>
<dbReference type="InterPro" id="IPR003827">
    <property type="entry name" value="tRNA_yW-synthesising"/>
</dbReference>
<evidence type="ECO:0000256" key="6">
    <source>
        <dbReference type="ARBA" id="ARBA00030554"/>
    </source>
</evidence>
<dbReference type="GO" id="GO:0008175">
    <property type="term" value="F:tRNA methyltransferase activity"/>
    <property type="evidence" value="ECO:0007669"/>
    <property type="project" value="InterPro"/>
</dbReference>
<reference evidence="9" key="1">
    <citation type="journal article" date="2020" name="mSystems">
        <title>Genome- and Community-Level Interaction Insights into Carbon Utilization and Element Cycling Functions of Hydrothermarchaeota in Hydrothermal Sediment.</title>
        <authorList>
            <person name="Zhou Z."/>
            <person name="Liu Y."/>
            <person name="Xu W."/>
            <person name="Pan J."/>
            <person name="Luo Z.H."/>
            <person name="Li M."/>
        </authorList>
    </citation>
    <scope>NUCLEOTIDE SEQUENCE [LARGE SCALE GENOMIC DNA]</scope>
    <source>
        <strain evidence="9">SpSt-732</strain>
    </source>
</reference>
<dbReference type="AlphaFoldDB" id="A0A7C4BBN7"/>
<keyword evidence="2 7" id="KW-0489">Methyltransferase</keyword>
<dbReference type="GO" id="GO:0030488">
    <property type="term" value="P:tRNA methylation"/>
    <property type="evidence" value="ECO:0007669"/>
    <property type="project" value="InterPro"/>
</dbReference>
<dbReference type="PANTHER" id="PTHR48418:SF1">
    <property type="entry name" value="TRNA WYBUTOSINE-SYNTHESIZING PROTEIN 3"/>
    <property type="match status" value="1"/>
</dbReference>
<dbReference type="SUPFAM" id="SSF111278">
    <property type="entry name" value="SSo0622-like"/>
    <property type="match status" value="1"/>
</dbReference>
<gene>
    <name evidence="7" type="primary">taw3</name>
    <name evidence="9" type="ORF">ENV14_03155</name>
</gene>
<dbReference type="HAMAP" id="MF_00266">
    <property type="entry name" value="TYW3_archaea"/>
    <property type="match status" value="1"/>
</dbReference>
<name>A0A7C4BBN7_9CREN</name>
<dbReference type="InterPro" id="IPR036602">
    <property type="entry name" value="tRNA_yW-synthesising-like_sf"/>
</dbReference>
<evidence type="ECO:0000256" key="7">
    <source>
        <dbReference type="HAMAP-Rule" id="MF_00266"/>
    </source>
</evidence>
<comment type="function">
    <text evidence="7">S-adenosyl-L-methionine-dependent methyltransferase that acts as a component of the wyosine derivatives biosynthesis pathway. Probably methylates N-4 position of wybutosine-86 to produce wybutosine-72.</text>
</comment>
<sequence>MIIKEVDEKLWRTKREEAYKRFLEDLEIGYVDIDIKELIELVFTKKNIFTTSSCSGRITIVDAIYPWLREEASIIFKKHSSITVEEILSILNQNALHRFWLIVSGPIVHFNVLDLSTAFRLLTIVRNAGFKHSGILSISSRGIIVEVVSGVWVPFLLKDGDKIVVKDLEYTVSLVNEILYKGKAKLEKLFKFLRDADI</sequence>
<comment type="catalytic activity">
    <reaction evidence="7">
        <text>4-demethyl-7-[(3S)-3-amino-3-carboxypropyl]wyosine(37) in tRNA(Phe) + S-adenosyl-L-methionine = 7-[(3S)-3-amino-3-carboxypropyl]wyosine(37) in tRNA(Phe) + S-adenosyl-L-homocysteine + H(+)</text>
        <dbReference type="Rhea" id="RHEA:36635"/>
        <dbReference type="Rhea" id="RHEA-COMP:10378"/>
        <dbReference type="Rhea" id="RHEA-COMP:10379"/>
        <dbReference type="ChEBI" id="CHEBI:15378"/>
        <dbReference type="ChEBI" id="CHEBI:57856"/>
        <dbReference type="ChEBI" id="CHEBI:59789"/>
        <dbReference type="ChEBI" id="CHEBI:73543"/>
        <dbReference type="ChEBI" id="CHEBI:73550"/>
        <dbReference type="EC" id="2.1.1.282"/>
    </reaction>
</comment>
<dbReference type="GO" id="GO:0031591">
    <property type="term" value="P:wybutosine biosynthetic process"/>
    <property type="evidence" value="ECO:0007669"/>
    <property type="project" value="InterPro"/>
</dbReference>
<evidence type="ECO:0000313" key="9">
    <source>
        <dbReference type="EMBL" id="HGI87374.1"/>
    </source>
</evidence>
<organism evidence="9">
    <name type="scientific">Ignisphaera aggregans</name>
    <dbReference type="NCBI Taxonomy" id="334771"/>
    <lineage>
        <taxon>Archaea</taxon>
        <taxon>Thermoproteota</taxon>
        <taxon>Thermoprotei</taxon>
        <taxon>Desulfurococcales</taxon>
        <taxon>Desulfurococcaceae</taxon>
        <taxon>Ignisphaera</taxon>
    </lineage>
</organism>
<evidence type="ECO:0000256" key="2">
    <source>
        <dbReference type="ARBA" id="ARBA00022603"/>
    </source>
</evidence>
<evidence type="ECO:0000256" key="1">
    <source>
        <dbReference type="ARBA" id="ARBA00008569"/>
    </source>
</evidence>
<accession>A0A7C4BBN7</accession>
<dbReference type="InterPro" id="IPR022908">
    <property type="entry name" value="Taw3"/>
</dbReference>
<keyword evidence="5 7" id="KW-0819">tRNA processing</keyword>
<proteinExistence type="inferred from homology"/>
<comment type="caution">
    <text evidence="9">The sequence shown here is derived from an EMBL/GenBank/DDBJ whole genome shotgun (WGS) entry which is preliminary data.</text>
</comment>
<protein>
    <recommendedName>
        <fullName evidence="6 7">tRNA(Phe) 7-((3-amino-3-carboxypropyl)-4-demethylwyosine(37)-N(4))-methyltransferase</fullName>
        <ecNumber evidence="7">2.1.1.282</ecNumber>
    </recommendedName>
    <alternativeName>
        <fullName evidence="7">tRNA wyosine derivatives biosynthesis protein Taw3</fullName>
    </alternativeName>
</protein>
<feature type="domain" description="tRNA wybutosine-synthesizing protein" evidence="8">
    <location>
        <begin position="23"/>
        <end position="194"/>
    </location>
</feature>
<evidence type="ECO:0000256" key="5">
    <source>
        <dbReference type="ARBA" id="ARBA00022694"/>
    </source>
</evidence>
<evidence type="ECO:0000256" key="3">
    <source>
        <dbReference type="ARBA" id="ARBA00022679"/>
    </source>
</evidence>
<dbReference type="PANTHER" id="PTHR48418">
    <property type="entry name" value="TRNA WYBUTOSINE-SYNTHESIZING PROTEIN 3"/>
    <property type="match status" value="1"/>
</dbReference>
<dbReference type="EMBL" id="DTFF01000024">
    <property type="protein sequence ID" value="HGI87374.1"/>
    <property type="molecule type" value="Genomic_DNA"/>
</dbReference>
<dbReference type="EC" id="2.1.1.282" evidence="7"/>
<comment type="similarity">
    <text evidence="1 7">Belongs to the TYW3 family.</text>
</comment>
<evidence type="ECO:0000259" key="8">
    <source>
        <dbReference type="Pfam" id="PF02676"/>
    </source>
</evidence>
<evidence type="ECO:0000256" key="4">
    <source>
        <dbReference type="ARBA" id="ARBA00022691"/>
    </source>
</evidence>
<dbReference type="Gene3D" id="3.30.1960.10">
    <property type="entry name" value="tRNA wybutosine-synthesizing-like"/>
    <property type="match status" value="1"/>
</dbReference>
<keyword evidence="3 7" id="KW-0808">Transferase</keyword>